<reference evidence="11 12" key="1">
    <citation type="submission" date="2020-08" db="EMBL/GenBank/DDBJ databases">
        <title>Genome public.</title>
        <authorList>
            <person name="Liu C."/>
            <person name="Sun Q."/>
        </authorList>
    </citation>
    <scope>NUCLEOTIDE SEQUENCE [LARGE SCALE GENOMIC DNA]</scope>
    <source>
        <strain evidence="11 12">M29</strain>
    </source>
</reference>
<comment type="caution">
    <text evidence="11">The sequence shown here is derived from an EMBL/GenBank/DDBJ whole genome shotgun (WGS) entry which is preliminary data.</text>
</comment>
<evidence type="ECO:0000256" key="6">
    <source>
        <dbReference type="ARBA" id="ARBA00022679"/>
    </source>
</evidence>
<accession>A0ABR7IKU2</accession>
<comment type="similarity">
    <text evidence="2 10">Belongs to the disproportionating enzyme family.</text>
</comment>
<evidence type="ECO:0000313" key="12">
    <source>
        <dbReference type="Proteomes" id="UP000649826"/>
    </source>
</evidence>
<evidence type="ECO:0000256" key="7">
    <source>
        <dbReference type="ARBA" id="ARBA00023277"/>
    </source>
</evidence>
<evidence type="ECO:0000313" key="11">
    <source>
        <dbReference type="EMBL" id="MBC5780564.1"/>
    </source>
</evidence>
<evidence type="ECO:0000256" key="3">
    <source>
        <dbReference type="ARBA" id="ARBA00012560"/>
    </source>
</evidence>
<evidence type="ECO:0000256" key="9">
    <source>
        <dbReference type="ARBA" id="ARBA00031501"/>
    </source>
</evidence>
<dbReference type="InterPro" id="IPR017853">
    <property type="entry name" value="GH"/>
</dbReference>
<dbReference type="NCBIfam" id="NF011080">
    <property type="entry name" value="PRK14508.1-3"/>
    <property type="match status" value="1"/>
</dbReference>
<dbReference type="Gene3D" id="3.20.20.80">
    <property type="entry name" value="Glycosidases"/>
    <property type="match status" value="1"/>
</dbReference>
<proteinExistence type="inferred from homology"/>
<evidence type="ECO:0000256" key="4">
    <source>
        <dbReference type="ARBA" id="ARBA00020295"/>
    </source>
</evidence>
<dbReference type="PANTHER" id="PTHR32438:SF5">
    <property type="entry name" value="4-ALPHA-GLUCANOTRANSFERASE DPE1, CHLOROPLASTIC_AMYLOPLASTIC"/>
    <property type="match status" value="1"/>
</dbReference>
<name>A0ABR7IKU2_9FIRM</name>
<dbReference type="PANTHER" id="PTHR32438">
    <property type="entry name" value="4-ALPHA-GLUCANOTRANSFERASE DPE1, CHLOROPLASTIC/AMYLOPLASTIC"/>
    <property type="match status" value="1"/>
</dbReference>
<dbReference type="NCBIfam" id="TIGR00217">
    <property type="entry name" value="malQ"/>
    <property type="match status" value="1"/>
</dbReference>
<gene>
    <name evidence="11" type="primary">malQ</name>
    <name evidence="11" type="ORF">H8Z82_13070</name>
</gene>
<evidence type="ECO:0000256" key="1">
    <source>
        <dbReference type="ARBA" id="ARBA00000439"/>
    </source>
</evidence>
<dbReference type="GO" id="GO:0004134">
    <property type="term" value="F:4-alpha-glucanotransferase activity"/>
    <property type="evidence" value="ECO:0007669"/>
    <property type="project" value="UniProtKB-EC"/>
</dbReference>
<dbReference type="Proteomes" id="UP000649826">
    <property type="component" value="Unassembled WGS sequence"/>
</dbReference>
<evidence type="ECO:0000256" key="10">
    <source>
        <dbReference type="RuleBase" id="RU361207"/>
    </source>
</evidence>
<evidence type="ECO:0000256" key="2">
    <source>
        <dbReference type="ARBA" id="ARBA00005684"/>
    </source>
</evidence>
<dbReference type="InterPro" id="IPR003385">
    <property type="entry name" value="Glyco_hydro_77"/>
</dbReference>
<dbReference type="EMBL" id="JACOQG010000024">
    <property type="protein sequence ID" value="MBC5780564.1"/>
    <property type="molecule type" value="Genomic_DNA"/>
</dbReference>
<protein>
    <recommendedName>
        <fullName evidence="4 10">4-alpha-glucanotransferase</fullName>
        <ecNumber evidence="3 10">2.4.1.25</ecNumber>
    </recommendedName>
    <alternativeName>
        <fullName evidence="8 10">Amylomaltase</fullName>
    </alternativeName>
    <alternativeName>
        <fullName evidence="9 10">Disproportionating enzyme</fullName>
    </alternativeName>
</protein>
<evidence type="ECO:0000256" key="8">
    <source>
        <dbReference type="ARBA" id="ARBA00031423"/>
    </source>
</evidence>
<keyword evidence="5 10" id="KW-0328">Glycosyltransferase</keyword>
<comment type="catalytic activity">
    <reaction evidence="1 10">
        <text>Transfers a segment of a (1-&gt;4)-alpha-D-glucan to a new position in an acceptor, which may be glucose or a (1-&gt;4)-alpha-D-glucan.</text>
        <dbReference type="EC" id="2.4.1.25"/>
    </reaction>
</comment>
<dbReference type="EC" id="2.4.1.25" evidence="3 10"/>
<keyword evidence="12" id="KW-1185">Reference proteome</keyword>
<dbReference type="Pfam" id="PF02446">
    <property type="entry name" value="Glyco_hydro_77"/>
    <property type="match status" value="1"/>
</dbReference>
<organism evidence="11 12">
    <name type="scientific">Blautia difficilis</name>
    <dbReference type="NCBI Taxonomy" id="2763027"/>
    <lineage>
        <taxon>Bacteria</taxon>
        <taxon>Bacillati</taxon>
        <taxon>Bacillota</taxon>
        <taxon>Clostridia</taxon>
        <taxon>Lachnospirales</taxon>
        <taxon>Lachnospiraceae</taxon>
        <taxon>Blautia</taxon>
    </lineage>
</organism>
<keyword evidence="7 10" id="KW-0119">Carbohydrate metabolism</keyword>
<evidence type="ECO:0000256" key="5">
    <source>
        <dbReference type="ARBA" id="ARBA00022676"/>
    </source>
</evidence>
<dbReference type="NCBIfam" id="NF011079">
    <property type="entry name" value="PRK14508.1-2"/>
    <property type="match status" value="1"/>
</dbReference>
<keyword evidence="6 10" id="KW-0808">Transferase</keyword>
<dbReference type="SUPFAM" id="SSF51445">
    <property type="entry name" value="(Trans)glycosidases"/>
    <property type="match status" value="1"/>
</dbReference>
<sequence>MREAGVLMPVSALPSRVGAGELGEAAFHFIELLKRNHVRIWQILPLNPVGYGNSPYQPYSSCAGDDIYISLDTLAEEGLLKKSPMPFLEKCKKVDYERVRQYREPYLRAAFMAFVEQKGYEKPEYKEFAAQSWVYEYGVFRALKEANNGACWNEWPEEDRTWPEKRHVLGTEAEAEARYQMFLQYIFYTQWMKVKKAANEAGIQIMGDVPFYVGQDSVDVWGGKDNFLLDTDGRPIFIAGVPPDYFSAVGQRWGNPIYDWEHMKEQGYQFWIDRIGYSNKLFDIIRIDHFRAFDTYWKIPASCPTAIEGEWIEAPGYEVIDILQEKIPGLNLVAEDLGDLRPEVLTLKDHYHLKGMKVFLFSVETGGKYARDIFHDVENMIFYTGTHDNDTVMEWYGRLSTAAKRKFRKFLKRNGAKQGSVKDRVLAYTLGNQAEYAIIPLADILGLGKEGHINTPGTIGSPNWEWHLPDFVQAEKELASYGRLIVKTGRS</sequence>